<evidence type="ECO:0000313" key="1">
    <source>
        <dbReference type="EMBL" id="AYV81004.1"/>
    </source>
</evidence>
<reference evidence="1" key="1">
    <citation type="submission" date="2018-10" db="EMBL/GenBank/DDBJ databases">
        <title>Hidden diversity of soil giant viruses.</title>
        <authorList>
            <person name="Schulz F."/>
            <person name="Alteio L."/>
            <person name="Goudeau D."/>
            <person name="Ryan E.M."/>
            <person name="Malmstrom R.R."/>
            <person name="Blanchard J."/>
            <person name="Woyke T."/>
        </authorList>
    </citation>
    <scope>NUCLEOTIDE SEQUENCE</scope>
    <source>
        <strain evidence="1">HAV1</strain>
    </source>
</reference>
<dbReference type="PANTHER" id="PTHR11102:SF160">
    <property type="entry name" value="ERAD-ASSOCIATED E3 UBIQUITIN-PROTEIN LIGASE COMPONENT HRD3"/>
    <property type="match status" value="1"/>
</dbReference>
<dbReference type="SUPFAM" id="SSF81901">
    <property type="entry name" value="HCP-like"/>
    <property type="match status" value="1"/>
</dbReference>
<gene>
    <name evidence="1" type="ORF">Harvfovirus13_10</name>
</gene>
<dbReference type="InterPro" id="IPR006597">
    <property type="entry name" value="Sel1-like"/>
</dbReference>
<dbReference type="InterPro" id="IPR011990">
    <property type="entry name" value="TPR-like_helical_dom_sf"/>
</dbReference>
<sequence>MSSLFDIKDLIIKCINKDNYERNNLKIIRLMDNMNDEERKQLFEWALMKYNDNQAGYYAAVIAKYYKDDKTEQHEWYRKGADTEDPTSMAFFGKYCSSLIERIIWLKKAAEAGSAIAYYELGELCLHKGDVLDGIQWYKKAAELGNCDAMLDLGCLYIDGRESDEIKKDYEEARKWLELASDADATHEFLFLIGHTYREEKKYIEALDYYVKALDKYNPKSIPDDETRQAYSKAIDTLVKDHSLEIARSILSLHDKVKKLEQEIQIIKEEDICSVTI</sequence>
<protein>
    <recommendedName>
        <fullName evidence="2">Sel1 repeat family protein</fullName>
    </recommendedName>
</protein>
<dbReference type="Gene3D" id="1.25.40.10">
    <property type="entry name" value="Tetratricopeptide repeat domain"/>
    <property type="match status" value="1"/>
</dbReference>
<dbReference type="InterPro" id="IPR050767">
    <property type="entry name" value="Sel1_AlgK"/>
</dbReference>
<dbReference type="EMBL" id="MK072255">
    <property type="protein sequence ID" value="AYV81004.1"/>
    <property type="molecule type" value="Genomic_DNA"/>
</dbReference>
<evidence type="ECO:0008006" key="2">
    <source>
        <dbReference type="Google" id="ProtNLM"/>
    </source>
</evidence>
<dbReference type="InterPro" id="IPR019734">
    <property type="entry name" value="TPR_rpt"/>
</dbReference>
<organism evidence="1">
    <name type="scientific">Harvfovirus sp</name>
    <dbReference type="NCBI Taxonomy" id="2487768"/>
    <lineage>
        <taxon>Viruses</taxon>
        <taxon>Varidnaviria</taxon>
        <taxon>Bamfordvirae</taxon>
        <taxon>Nucleocytoviricota</taxon>
        <taxon>Megaviricetes</taxon>
        <taxon>Imitervirales</taxon>
        <taxon>Mimiviridae</taxon>
        <taxon>Klosneuvirinae</taxon>
    </lineage>
</organism>
<dbReference type="Pfam" id="PF08238">
    <property type="entry name" value="Sel1"/>
    <property type="match status" value="3"/>
</dbReference>
<dbReference type="Pfam" id="PF13181">
    <property type="entry name" value="TPR_8"/>
    <property type="match status" value="1"/>
</dbReference>
<name>A0A3G5A3F4_9VIRU</name>
<accession>A0A3G5A3F4</accession>
<proteinExistence type="predicted"/>
<dbReference type="SMART" id="SM00671">
    <property type="entry name" value="SEL1"/>
    <property type="match status" value="2"/>
</dbReference>
<dbReference type="SMART" id="SM00028">
    <property type="entry name" value="TPR"/>
    <property type="match status" value="2"/>
</dbReference>
<dbReference type="PANTHER" id="PTHR11102">
    <property type="entry name" value="SEL-1-LIKE PROTEIN"/>
    <property type="match status" value="1"/>
</dbReference>